<evidence type="ECO:0000313" key="6">
    <source>
        <dbReference type="Proteomes" id="UP000824175"/>
    </source>
</evidence>
<dbReference type="GO" id="GO:0016787">
    <property type="term" value="F:hydrolase activity"/>
    <property type="evidence" value="ECO:0007669"/>
    <property type="project" value="UniProtKB-KW"/>
</dbReference>
<keyword evidence="2 3" id="KW-0378">Hydrolase</keyword>
<protein>
    <recommendedName>
        <fullName evidence="3">Carboxylic ester hydrolase</fullName>
        <ecNumber evidence="3">3.1.1.-</ecNumber>
    </recommendedName>
</protein>
<dbReference type="EC" id="3.1.1.-" evidence="3"/>
<gene>
    <name evidence="5" type="ORF">IAD15_07210</name>
</gene>
<evidence type="ECO:0000256" key="1">
    <source>
        <dbReference type="ARBA" id="ARBA00005964"/>
    </source>
</evidence>
<organism evidence="5 6">
    <name type="scientific">Candidatus Fimiplasma intestinipullorum</name>
    <dbReference type="NCBI Taxonomy" id="2840825"/>
    <lineage>
        <taxon>Bacteria</taxon>
        <taxon>Bacillati</taxon>
        <taxon>Bacillota</taxon>
        <taxon>Clostridia</taxon>
        <taxon>Eubacteriales</taxon>
        <taxon>Candidatus Fimiplasma</taxon>
    </lineage>
</organism>
<dbReference type="PROSITE" id="PS00122">
    <property type="entry name" value="CARBOXYLESTERASE_B_1"/>
    <property type="match status" value="1"/>
</dbReference>
<dbReference type="PANTHER" id="PTHR11559">
    <property type="entry name" value="CARBOXYLESTERASE"/>
    <property type="match status" value="1"/>
</dbReference>
<feature type="domain" description="Carboxylesterase type B" evidence="4">
    <location>
        <begin position="349"/>
        <end position="425"/>
    </location>
</feature>
<evidence type="ECO:0000313" key="5">
    <source>
        <dbReference type="EMBL" id="HIU13839.1"/>
    </source>
</evidence>
<comment type="similarity">
    <text evidence="1 3">Belongs to the type-B carboxylesterase/lipase family.</text>
</comment>
<dbReference type="InterPro" id="IPR050309">
    <property type="entry name" value="Type-B_Carboxylest/Lipase"/>
</dbReference>
<proteinExistence type="inferred from homology"/>
<dbReference type="Gene3D" id="3.40.50.1820">
    <property type="entry name" value="alpha/beta hydrolase"/>
    <property type="match status" value="2"/>
</dbReference>
<feature type="domain" description="Carboxylesterase type B" evidence="4">
    <location>
        <begin position="5"/>
        <end position="320"/>
    </location>
</feature>
<comment type="caution">
    <text evidence="5">The sequence shown here is derived from an EMBL/GenBank/DDBJ whole genome shotgun (WGS) entry which is preliminary data.</text>
</comment>
<dbReference type="InterPro" id="IPR002018">
    <property type="entry name" value="CarbesteraseB"/>
</dbReference>
<dbReference type="InterPro" id="IPR019826">
    <property type="entry name" value="Carboxylesterase_B_AS"/>
</dbReference>
<sequence>MRIMTIIKTKQGLIEGLEKADCDIYLGVPFAKPPVNELRFLAPVSMDDWEGVRSCQHFAHGSFQPDRKEGEFYTKEFFWDEKYLVPYDEDCLYLNIWVPKQPSTMPYPVALWIHGGAFLGGYGSEMEFDGEAYAKRGVILVTLQYRLGALGFLAHPWIKERQESVGNNAILDQIAALTWIYENIASFGGDPENITVFGQSAGGMSTQVLVSSPLTKNMIKRAILQSSGGYQGGFNRDYSIEEAYQIGEQFVQLTGAKTFAELQALPLETIAKATEQLSSQGLPFIPVLDHVVLTDTYDHLIETNQIKDIDYMLGSCADDMGEHDPGAIKAHRTLHDACIQFSLIREECLNKPAYVYYFKRKLPGDDAGAFHSAELWYIFGTIKRSWRPFTLADEALSEDMLEAWTSFMKGNPMPDWRPYTKEDPFIKEFDIE</sequence>
<dbReference type="EMBL" id="DVMJ01000059">
    <property type="protein sequence ID" value="HIU13839.1"/>
    <property type="molecule type" value="Genomic_DNA"/>
</dbReference>
<evidence type="ECO:0000256" key="3">
    <source>
        <dbReference type="RuleBase" id="RU361235"/>
    </source>
</evidence>
<dbReference type="InterPro" id="IPR029058">
    <property type="entry name" value="AB_hydrolase_fold"/>
</dbReference>
<dbReference type="SUPFAM" id="SSF53474">
    <property type="entry name" value="alpha/beta-Hydrolases"/>
    <property type="match status" value="1"/>
</dbReference>
<reference evidence="5" key="2">
    <citation type="journal article" date="2021" name="PeerJ">
        <title>Extensive microbial diversity within the chicken gut microbiome revealed by metagenomics and culture.</title>
        <authorList>
            <person name="Gilroy R."/>
            <person name="Ravi A."/>
            <person name="Getino M."/>
            <person name="Pursley I."/>
            <person name="Horton D.L."/>
            <person name="Alikhan N.F."/>
            <person name="Baker D."/>
            <person name="Gharbi K."/>
            <person name="Hall N."/>
            <person name="Watson M."/>
            <person name="Adriaenssens E.M."/>
            <person name="Foster-Nyarko E."/>
            <person name="Jarju S."/>
            <person name="Secka A."/>
            <person name="Antonio M."/>
            <person name="Oren A."/>
            <person name="Chaudhuri R.R."/>
            <person name="La Ragione R."/>
            <person name="Hildebrand F."/>
            <person name="Pallen M.J."/>
        </authorList>
    </citation>
    <scope>NUCLEOTIDE SEQUENCE</scope>
    <source>
        <strain evidence="5">CHK195-11698</strain>
    </source>
</reference>
<reference evidence="5" key="1">
    <citation type="submission" date="2020-10" db="EMBL/GenBank/DDBJ databases">
        <authorList>
            <person name="Gilroy R."/>
        </authorList>
    </citation>
    <scope>NUCLEOTIDE SEQUENCE</scope>
    <source>
        <strain evidence="5">CHK195-11698</strain>
    </source>
</reference>
<evidence type="ECO:0000259" key="4">
    <source>
        <dbReference type="Pfam" id="PF00135"/>
    </source>
</evidence>
<dbReference type="Pfam" id="PF00135">
    <property type="entry name" value="COesterase"/>
    <property type="match status" value="2"/>
</dbReference>
<dbReference type="AlphaFoldDB" id="A0A9D1L0K0"/>
<accession>A0A9D1L0K0</accession>
<evidence type="ECO:0000256" key="2">
    <source>
        <dbReference type="ARBA" id="ARBA00022801"/>
    </source>
</evidence>
<dbReference type="InterPro" id="IPR019819">
    <property type="entry name" value="Carboxylesterase_B_CS"/>
</dbReference>
<dbReference type="PROSITE" id="PS00941">
    <property type="entry name" value="CARBOXYLESTERASE_B_2"/>
    <property type="match status" value="1"/>
</dbReference>
<dbReference type="Proteomes" id="UP000824175">
    <property type="component" value="Unassembled WGS sequence"/>
</dbReference>
<name>A0A9D1L0K0_9FIRM</name>